<dbReference type="AlphaFoldDB" id="A0A1G5K8K8"/>
<sequence>MRIRKNLWFVLTLGICGLVFVYFSESKTGAIFPCVFNKLTGLYCSGCGMTRAVHSILHFKLYQAFRFNMLLFIFSPFLLLYFFHYINGEKSFGDKIIYAMLIVTLIFGILRNIPAFSWLAPTVVN</sequence>
<keyword evidence="3" id="KW-1185">Reference proteome</keyword>
<dbReference type="OrthoDB" id="9815897at2"/>
<protein>
    <recommendedName>
        <fullName evidence="4">DUF2752 domain-containing protein</fullName>
    </recommendedName>
</protein>
<organism evidence="2 3">
    <name type="scientific">Alkaliphilus peptidifermentans DSM 18978</name>
    <dbReference type="NCBI Taxonomy" id="1120976"/>
    <lineage>
        <taxon>Bacteria</taxon>
        <taxon>Bacillati</taxon>
        <taxon>Bacillota</taxon>
        <taxon>Clostridia</taxon>
        <taxon>Peptostreptococcales</taxon>
        <taxon>Natronincolaceae</taxon>
        <taxon>Alkaliphilus</taxon>
    </lineage>
</organism>
<dbReference type="RefSeq" id="WP_091545682.1">
    <property type="nucleotide sequence ID" value="NZ_FMUS01000024.1"/>
</dbReference>
<feature type="transmembrane region" description="Helical" evidence="1">
    <location>
        <begin position="65"/>
        <end position="84"/>
    </location>
</feature>
<dbReference type="Proteomes" id="UP000198636">
    <property type="component" value="Unassembled WGS sequence"/>
</dbReference>
<feature type="transmembrane region" description="Helical" evidence="1">
    <location>
        <begin position="30"/>
        <end position="53"/>
    </location>
</feature>
<proteinExistence type="predicted"/>
<dbReference type="Pfam" id="PF10825">
    <property type="entry name" value="DUF2752"/>
    <property type="match status" value="1"/>
</dbReference>
<gene>
    <name evidence="2" type="ORF">SAMN03080606_03286</name>
</gene>
<evidence type="ECO:0008006" key="4">
    <source>
        <dbReference type="Google" id="ProtNLM"/>
    </source>
</evidence>
<evidence type="ECO:0000313" key="3">
    <source>
        <dbReference type="Proteomes" id="UP000198636"/>
    </source>
</evidence>
<evidence type="ECO:0000256" key="1">
    <source>
        <dbReference type="SAM" id="Phobius"/>
    </source>
</evidence>
<feature type="transmembrane region" description="Helical" evidence="1">
    <location>
        <begin position="96"/>
        <end position="120"/>
    </location>
</feature>
<feature type="transmembrane region" description="Helical" evidence="1">
    <location>
        <begin position="7"/>
        <end position="24"/>
    </location>
</feature>
<dbReference type="STRING" id="1120976.SAMN03080606_03286"/>
<evidence type="ECO:0000313" key="2">
    <source>
        <dbReference type="EMBL" id="SCY96571.1"/>
    </source>
</evidence>
<reference evidence="2 3" key="1">
    <citation type="submission" date="2016-10" db="EMBL/GenBank/DDBJ databases">
        <authorList>
            <person name="de Groot N.N."/>
        </authorList>
    </citation>
    <scope>NUCLEOTIDE SEQUENCE [LARGE SCALE GENOMIC DNA]</scope>
    <source>
        <strain evidence="2 3">DSM 18978</strain>
    </source>
</reference>
<dbReference type="EMBL" id="FMUS01000024">
    <property type="protein sequence ID" value="SCY96571.1"/>
    <property type="molecule type" value="Genomic_DNA"/>
</dbReference>
<keyword evidence="1" id="KW-0472">Membrane</keyword>
<name>A0A1G5K8K8_9FIRM</name>
<keyword evidence="1" id="KW-1133">Transmembrane helix</keyword>
<accession>A0A1G5K8K8</accession>
<dbReference type="InterPro" id="IPR021215">
    <property type="entry name" value="DUF2752"/>
</dbReference>
<keyword evidence="1" id="KW-0812">Transmembrane</keyword>